<dbReference type="PANTHER" id="PTHR11575">
    <property type="entry name" value="5'-NUCLEOTIDASE-RELATED"/>
    <property type="match status" value="1"/>
</dbReference>
<keyword evidence="3" id="KW-1185">Reference proteome</keyword>
<evidence type="ECO:0000259" key="1">
    <source>
        <dbReference type="Pfam" id="PF00149"/>
    </source>
</evidence>
<dbReference type="Gene3D" id="3.60.21.10">
    <property type="match status" value="1"/>
</dbReference>
<gene>
    <name evidence="2" type="ORF">Amon01_000647900</name>
</gene>
<sequence length="212" mass="23956">MLLIAQVFTFLVAAYLIIVDLKSIDTKNGINELILQDTALNISHLLPFTSVIETKQQLHSKFPNFNEKLRDLRLGDINFLHTTDTHGWYLGHLNQRQYSSDWGDFISFASNLKQLTAEQGGDLLLVDTGDKHDGNGLTDLTTPNGFLSNPIFSMADYDIITVGNHELYVEEVSKLEFETIVPRYGEKFISTNVESSVFHSCLISTEEIKELE</sequence>
<dbReference type="OrthoDB" id="7722975at2759"/>
<dbReference type="GO" id="GO:0005829">
    <property type="term" value="C:cytosol"/>
    <property type="evidence" value="ECO:0007669"/>
    <property type="project" value="TreeGrafter"/>
</dbReference>
<dbReference type="SUPFAM" id="SSF56300">
    <property type="entry name" value="Metallo-dependent phosphatases"/>
    <property type="match status" value="1"/>
</dbReference>
<dbReference type="Proteomes" id="UP001165063">
    <property type="component" value="Unassembled WGS sequence"/>
</dbReference>
<feature type="domain" description="Calcineurin-like phosphoesterase" evidence="1">
    <location>
        <begin position="78"/>
        <end position="185"/>
    </location>
</feature>
<proteinExistence type="predicted"/>
<comment type="caution">
    <text evidence="2">The sequence shown here is derived from an EMBL/GenBank/DDBJ whole genome shotgun (WGS) entry which is preliminary data.</text>
</comment>
<organism evidence="2 3">
    <name type="scientific">Ambrosiozyma monospora</name>
    <name type="common">Yeast</name>
    <name type="synonym">Endomycopsis monosporus</name>
    <dbReference type="NCBI Taxonomy" id="43982"/>
    <lineage>
        <taxon>Eukaryota</taxon>
        <taxon>Fungi</taxon>
        <taxon>Dikarya</taxon>
        <taxon>Ascomycota</taxon>
        <taxon>Saccharomycotina</taxon>
        <taxon>Pichiomycetes</taxon>
        <taxon>Pichiales</taxon>
        <taxon>Pichiaceae</taxon>
        <taxon>Ambrosiozyma</taxon>
    </lineage>
</organism>
<dbReference type="Pfam" id="PF00149">
    <property type="entry name" value="Metallophos"/>
    <property type="match status" value="1"/>
</dbReference>
<accession>A0A9W6Z3B2</accession>
<name>A0A9W6Z3B2_AMBMO</name>
<dbReference type="InterPro" id="IPR004843">
    <property type="entry name" value="Calcineurin-like_PHP"/>
</dbReference>
<evidence type="ECO:0000313" key="3">
    <source>
        <dbReference type="Proteomes" id="UP001165063"/>
    </source>
</evidence>
<evidence type="ECO:0000313" key="2">
    <source>
        <dbReference type="EMBL" id="GMG41068.1"/>
    </source>
</evidence>
<dbReference type="PANTHER" id="PTHR11575:SF22">
    <property type="entry name" value="ADL392WP"/>
    <property type="match status" value="1"/>
</dbReference>
<protein>
    <submittedName>
        <fullName evidence="2">Unnamed protein product</fullName>
    </submittedName>
</protein>
<dbReference type="InterPro" id="IPR006179">
    <property type="entry name" value="5_nucleotidase/apyrase"/>
</dbReference>
<dbReference type="AlphaFoldDB" id="A0A9W6Z3B2"/>
<dbReference type="GO" id="GO:0009166">
    <property type="term" value="P:nucleotide catabolic process"/>
    <property type="evidence" value="ECO:0007669"/>
    <property type="project" value="InterPro"/>
</dbReference>
<dbReference type="InterPro" id="IPR029052">
    <property type="entry name" value="Metallo-depent_PP-like"/>
</dbReference>
<reference evidence="2" key="1">
    <citation type="submission" date="2023-04" db="EMBL/GenBank/DDBJ databases">
        <title>Ambrosiozyma monospora NBRC 1965.</title>
        <authorList>
            <person name="Ichikawa N."/>
            <person name="Sato H."/>
            <person name="Tonouchi N."/>
        </authorList>
    </citation>
    <scope>NUCLEOTIDE SEQUENCE</scope>
    <source>
        <strain evidence="2">NBRC 1965</strain>
    </source>
</reference>
<dbReference type="EMBL" id="BSXU01004149">
    <property type="protein sequence ID" value="GMG41068.1"/>
    <property type="molecule type" value="Genomic_DNA"/>
</dbReference>
<dbReference type="GO" id="GO:0016787">
    <property type="term" value="F:hydrolase activity"/>
    <property type="evidence" value="ECO:0007669"/>
    <property type="project" value="InterPro"/>
</dbReference>